<comment type="caution">
    <text evidence="1">The sequence shown here is derived from an EMBL/GenBank/DDBJ whole genome shotgun (WGS) entry which is preliminary data.</text>
</comment>
<dbReference type="EMBL" id="QGKV02000299">
    <property type="protein sequence ID" value="KAF3596297.1"/>
    <property type="molecule type" value="Genomic_DNA"/>
</dbReference>
<evidence type="ECO:0000313" key="1">
    <source>
        <dbReference type="EMBL" id="KAF3596297.1"/>
    </source>
</evidence>
<sequence>MVVGSSASSVATAYDMRETAPLAASQRSREAERIVGPLSIAVPGEIAGLYKAWETHGRVPWKLLVEPSIKLARDGFQVGSHLDFALSKNEAMIKNDNGLKSVFTKEGELLKKGDVCYNTKLADTLESVAEKGMKAFYEEDVAEKLVNDVREAGGIITMDDLESYEIMKVLERYMKVKVTDENLGLHRLIEVMKHMLAARMDLGDPAFVDGIANVVDNLLSKSYAETIQNKISDNTTFPPENYLNTYNQLEDQGTTHFCVVDKDRNAVSMTTTVNYAFGSGFMSPSTGIILNGKMEDFAVPTLVSSYSLPPAPTNYISPKKRALSSMMPLIITKDNDLVGVIGASGGPYIFPAVIQVFLNHFIFKMSPLEAVQRPRVYPKVMHQRQHTFNGEDFLSNNFF</sequence>
<reference evidence="1 2" key="1">
    <citation type="journal article" date="2020" name="BMC Genomics">
        <title>Intraspecific diversification of the crop wild relative Brassica cretica Lam. using demographic model selection.</title>
        <authorList>
            <person name="Kioukis A."/>
            <person name="Michalopoulou V.A."/>
            <person name="Briers L."/>
            <person name="Pirintsos S."/>
            <person name="Studholme D.J."/>
            <person name="Pavlidis P."/>
            <person name="Sarris P.F."/>
        </authorList>
    </citation>
    <scope>NUCLEOTIDE SEQUENCE [LARGE SCALE GENOMIC DNA]</scope>
    <source>
        <strain evidence="2">cv. PFS-1207/04</strain>
    </source>
</reference>
<name>A0ABQ7EGW3_BRACR</name>
<protein>
    <submittedName>
        <fullName evidence="1">Uncharacterized protein</fullName>
    </submittedName>
</protein>
<dbReference type="Gene3D" id="3.60.20.40">
    <property type="match status" value="1"/>
</dbReference>
<organism evidence="1 2">
    <name type="scientific">Brassica cretica</name>
    <name type="common">Mustard</name>
    <dbReference type="NCBI Taxonomy" id="69181"/>
    <lineage>
        <taxon>Eukaryota</taxon>
        <taxon>Viridiplantae</taxon>
        <taxon>Streptophyta</taxon>
        <taxon>Embryophyta</taxon>
        <taxon>Tracheophyta</taxon>
        <taxon>Spermatophyta</taxon>
        <taxon>Magnoliopsida</taxon>
        <taxon>eudicotyledons</taxon>
        <taxon>Gunneridae</taxon>
        <taxon>Pentapetalae</taxon>
        <taxon>rosids</taxon>
        <taxon>malvids</taxon>
        <taxon>Brassicales</taxon>
        <taxon>Brassicaceae</taxon>
        <taxon>Brassiceae</taxon>
        <taxon>Brassica</taxon>
    </lineage>
</organism>
<evidence type="ECO:0000313" key="2">
    <source>
        <dbReference type="Proteomes" id="UP000266723"/>
    </source>
</evidence>
<dbReference type="SUPFAM" id="SSF56235">
    <property type="entry name" value="N-terminal nucleophile aminohydrolases (Ntn hydrolases)"/>
    <property type="match status" value="1"/>
</dbReference>
<dbReference type="Proteomes" id="UP000266723">
    <property type="component" value="Unassembled WGS sequence"/>
</dbReference>
<dbReference type="PRINTS" id="PR01210">
    <property type="entry name" value="GGTRANSPTASE"/>
</dbReference>
<dbReference type="PANTHER" id="PTHR11686">
    <property type="entry name" value="GAMMA GLUTAMYL TRANSPEPTIDASE"/>
    <property type="match status" value="1"/>
</dbReference>
<dbReference type="InterPro" id="IPR029055">
    <property type="entry name" value="Ntn_hydrolases_N"/>
</dbReference>
<accession>A0ABQ7EGW3</accession>
<dbReference type="InterPro" id="IPR043138">
    <property type="entry name" value="GGT_lsub"/>
</dbReference>
<dbReference type="PANTHER" id="PTHR11686:SF59">
    <property type="entry name" value="GLUTATHIONE HYDROLASE"/>
    <property type="match status" value="1"/>
</dbReference>
<dbReference type="InterPro" id="IPR000101">
    <property type="entry name" value="GGT_peptidase"/>
</dbReference>
<proteinExistence type="predicted"/>
<dbReference type="Gene3D" id="1.10.246.130">
    <property type="match status" value="1"/>
</dbReference>
<dbReference type="Pfam" id="PF01019">
    <property type="entry name" value="G_glu_transpept"/>
    <property type="match status" value="1"/>
</dbReference>
<keyword evidence="2" id="KW-1185">Reference proteome</keyword>
<dbReference type="InterPro" id="IPR043137">
    <property type="entry name" value="GGT_ssub_C"/>
</dbReference>
<gene>
    <name evidence="1" type="ORF">DY000_02027542</name>
</gene>